<dbReference type="FunFam" id="3.30.70.330:FF:000532">
    <property type="entry name" value="50S ribosomal protein L23"/>
    <property type="match status" value="1"/>
</dbReference>
<reference evidence="7" key="1">
    <citation type="submission" date="2019-03" db="EMBL/GenBank/DDBJ databases">
        <title>Lake Tanganyika Metagenome-Assembled Genomes (MAGs).</title>
        <authorList>
            <person name="Tran P."/>
        </authorList>
    </citation>
    <scope>NUCLEOTIDE SEQUENCE</scope>
    <source>
        <strain evidence="7">M_DeepCast_50m_m2_156</strain>
    </source>
</reference>
<dbReference type="GO" id="GO:0019843">
    <property type="term" value="F:rRNA binding"/>
    <property type="evidence" value="ECO:0007669"/>
    <property type="project" value="UniProtKB-UniRule"/>
</dbReference>
<protein>
    <recommendedName>
        <fullName evidence="6">Large ribosomal subunit protein uL23</fullName>
    </recommendedName>
</protein>
<evidence type="ECO:0000313" key="7">
    <source>
        <dbReference type="EMBL" id="MBM3281836.1"/>
    </source>
</evidence>
<dbReference type="InterPro" id="IPR013025">
    <property type="entry name" value="Ribosomal_uL23-like"/>
</dbReference>
<keyword evidence="3 6" id="KW-0694">RNA-binding</keyword>
<keyword evidence="4 6" id="KW-0689">Ribosomal protein</keyword>
<dbReference type="GO" id="GO:0005840">
    <property type="term" value="C:ribosome"/>
    <property type="evidence" value="ECO:0007669"/>
    <property type="project" value="UniProtKB-KW"/>
</dbReference>
<evidence type="ECO:0000256" key="2">
    <source>
        <dbReference type="ARBA" id="ARBA00022730"/>
    </source>
</evidence>
<name>A0A8T4C5P9_9ARCH</name>
<dbReference type="HAMAP" id="MF_01369_A">
    <property type="entry name" value="Ribosomal_uL23_A"/>
    <property type="match status" value="1"/>
</dbReference>
<gene>
    <name evidence="6" type="primary">rpl23</name>
    <name evidence="7" type="ORF">FJY86_00655</name>
</gene>
<dbReference type="PANTHER" id="PTHR11620">
    <property type="entry name" value="60S RIBOSOMAL PROTEIN L23A"/>
    <property type="match status" value="1"/>
</dbReference>
<comment type="similarity">
    <text evidence="1 6">Belongs to the universal ribosomal protein uL23 family.</text>
</comment>
<evidence type="ECO:0000256" key="3">
    <source>
        <dbReference type="ARBA" id="ARBA00022884"/>
    </source>
</evidence>
<evidence type="ECO:0000256" key="4">
    <source>
        <dbReference type="ARBA" id="ARBA00022980"/>
    </source>
</evidence>
<dbReference type="SUPFAM" id="SSF54189">
    <property type="entry name" value="Ribosomal proteins S24e, L23 and L15e"/>
    <property type="match status" value="1"/>
</dbReference>
<keyword evidence="2 6" id="KW-0699">rRNA-binding</keyword>
<evidence type="ECO:0000256" key="1">
    <source>
        <dbReference type="ARBA" id="ARBA00006700"/>
    </source>
</evidence>
<sequence>MEDFGLLQYPLMTEKAITLIEKENKLSFIATEKATKTDIKKLVERVYKVKVEKVNVVNDMKGRKKVTVKLDKKFKAEELAAKLGVI</sequence>
<dbReference type="NCBIfam" id="NF011118">
    <property type="entry name" value="PRK14548.1"/>
    <property type="match status" value="1"/>
</dbReference>
<organism evidence="7 8">
    <name type="scientific">Candidatus Iainarchaeum sp</name>
    <dbReference type="NCBI Taxonomy" id="3101447"/>
    <lineage>
        <taxon>Archaea</taxon>
        <taxon>Candidatus Iainarchaeota</taxon>
        <taxon>Candidatus Iainarchaeia</taxon>
        <taxon>Candidatus Iainarchaeales</taxon>
        <taxon>Candidatus Iainarchaeaceae</taxon>
        <taxon>Candidatus Iainarchaeum</taxon>
    </lineage>
</organism>
<dbReference type="InterPro" id="IPR012677">
    <property type="entry name" value="Nucleotide-bd_a/b_plait_sf"/>
</dbReference>
<comment type="caution">
    <text evidence="7">The sequence shown here is derived from an EMBL/GenBank/DDBJ whole genome shotgun (WGS) entry which is preliminary data.</text>
</comment>
<dbReference type="InterPro" id="IPR012678">
    <property type="entry name" value="Ribosomal_uL23/eL15/eS24_sf"/>
</dbReference>
<evidence type="ECO:0000313" key="8">
    <source>
        <dbReference type="Proteomes" id="UP000774699"/>
    </source>
</evidence>
<dbReference type="GO" id="GO:1990904">
    <property type="term" value="C:ribonucleoprotein complex"/>
    <property type="evidence" value="ECO:0007669"/>
    <property type="project" value="UniProtKB-KW"/>
</dbReference>
<dbReference type="GO" id="GO:0003735">
    <property type="term" value="F:structural constituent of ribosome"/>
    <property type="evidence" value="ECO:0007669"/>
    <property type="project" value="InterPro"/>
</dbReference>
<evidence type="ECO:0000256" key="6">
    <source>
        <dbReference type="HAMAP-Rule" id="MF_01369"/>
    </source>
</evidence>
<dbReference type="Gene3D" id="3.30.70.330">
    <property type="match status" value="1"/>
</dbReference>
<evidence type="ECO:0000256" key="5">
    <source>
        <dbReference type="ARBA" id="ARBA00023274"/>
    </source>
</evidence>
<dbReference type="AlphaFoldDB" id="A0A8T4C5P9"/>
<keyword evidence="5 6" id="KW-0687">Ribonucleoprotein</keyword>
<comment type="function">
    <text evidence="6">Binds to 23S rRNA. One of the proteins that surrounds the polypeptide exit tunnel on the outside of the ribosome.</text>
</comment>
<dbReference type="EMBL" id="VGJJ01000002">
    <property type="protein sequence ID" value="MBM3281836.1"/>
    <property type="molecule type" value="Genomic_DNA"/>
</dbReference>
<dbReference type="GO" id="GO:0006412">
    <property type="term" value="P:translation"/>
    <property type="evidence" value="ECO:0007669"/>
    <property type="project" value="UniProtKB-UniRule"/>
</dbReference>
<comment type="subunit">
    <text evidence="6">Part of the 50S ribosomal subunit. Contacts protein L29.</text>
</comment>
<proteinExistence type="inferred from homology"/>
<dbReference type="Pfam" id="PF00276">
    <property type="entry name" value="Ribosomal_L23"/>
    <property type="match status" value="1"/>
</dbReference>
<accession>A0A8T4C5P9</accession>
<dbReference type="Proteomes" id="UP000774699">
    <property type="component" value="Unassembled WGS sequence"/>
</dbReference>